<sequence>MAQVETTIFRQWANTLQDRVDQHSDVLYGKQHDLLRDKTGIPHEIEDVLAETHEKSKSSKKGLSQDKVISDEREADWHSLSTDSSRRVRPLTESYQPSPSLQKTGEKASQPLTEPATPLRKRKVSILRRFRLWLMVKVANSLIKKLTKLDDFLVRRFSSDEKATEKSEKPVQNRKVTRSPSKTTRESIIGSLISENTEDLIGVVYPNGIPEQELKLYTNPRLIVLKGEVFNQYGHALLAFGDPTSDTDRYVQISSANWYPEHMNGTEYHDYLHKWNAETAYEVSLDCKNEEAMRATLDELSSKKWLWGGPVHNCMTFCKEIGVAGEIDFEFFTGATFDNRFQNAILQGALSGLSEAFNYLRQQDKASEAMVEQLDSVENTIADTITRELEKQLEKVINERYEKDLAISEDMVPTLPVAQTLLQSVIDKMPDQAGFDSLPADYQEIVQKRFLASAGNAIKEGIERESRLILENDVRDLADLPMASAYNAPVDKRKVGPQSTASWFDDSDL</sequence>
<gene>
    <name evidence="2" type="ORF">GZ77_05030</name>
</gene>
<dbReference type="Proteomes" id="UP000028006">
    <property type="component" value="Unassembled WGS sequence"/>
</dbReference>
<evidence type="ECO:0000256" key="1">
    <source>
        <dbReference type="SAM" id="MobiDB-lite"/>
    </source>
</evidence>
<name>A0A081NBQ7_9GAMM</name>
<feature type="region of interest" description="Disordered" evidence="1">
    <location>
        <begin position="163"/>
        <end position="185"/>
    </location>
</feature>
<keyword evidence="3" id="KW-1185">Reference proteome</keyword>
<comment type="caution">
    <text evidence="2">The sequence shown here is derived from an EMBL/GenBank/DDBJ whole genome shotgun (WGS) entry which is preliminary data.</text>
</comment>
<evidence type="ECO:0000313" key="3">
    <source>
        <dbReference type="Proteomes" id="UP000028006"/>
    </source>
</evidence>
<feature type="region of interest" description="Disordered" evidence="1">
    <location>
        <begin position="74"/>
        <end position="117"/>
    </location>
</feature>
<protein>
    <submittedName>
        <fullName evidence="2">Uncharacterized protein</fullName>
    </submittedName>
</protein>
<dbReference type="EMBL" id="JOKG01000001">
    <property type="protein sequence ID" value="KEQ15880.1"/>
    <property type="molecule type" value="Genomic_DNA"/>
</dbReference>
<dbReference type="RefSeq" id="WP_034873143.1">
    <property type="nucleotide sequence ID" value="NZ_JOKG01000001.1"/>
</dbReference>
<accession>A0A081NBQ7</accession>
<proteinExistence type="predicted"/>
<dbReference type="AlphaFoldDB" id="A0A081NBQ7"/>
<organism evidence="2 3">
    <name type="scientific">Endozoicomonas montiporae</name>
    <dbReference type="NCBI Taxonomy" id="1027273"/>
    <lineage>
        <taxon>Bacteria</taxon>
        <taxon>Pseudomonadati</taxon>
        <taxon>Pseudomonadota</taxon>
        <taxon>Gammaproteobacteria</taxon>
        <taxon>Oceanospirillales</taxon>
        <taxon>Endozoicomonadaceae</taxon>
        <taxon>Endozoicomonas</taxon>
    </lineage>
</organism>
<evidence type="ECO:0000313" key="2">
    <source>
        <dbReference type="EMBL" id="KEQ15880.1"/>
    </source>
</evidence>
<feature type="compositionally biased region" description="Polar residues" evidence="1">
    <location>
        <begin position="93"/>
        <end position="103"/>
    </location>
</feature>
<reference evidence="2 3" key="1">
    <citation type="submission" date="2014-06" db="EMBL/GenBank/DDBJ databases">
        <title>Whole Genome Sequences of Three Symbiotic Endozoicomonas Bacteria.</title>
        <authorList>
            <person name="Neave M.J."/>
            <person name="Apprill A."/>
            <person name="Voolstra C.R."/>
        </authorList>
    </citation>
    <scope>NUCLEOTIDE SEQUENCE [LARGE SCALE GENOMIC DNA]</scope>
    <source>
        <strain evidence="2 3">LMG 24815</strain>
    </source>
</reference>